<dbReference type="PANTHER" id="PTHR47677:SF1">
    <property type="entry name" value="CYTOCHROME C OXIDASE ASSEMBLY FACTOR 6"/>
    <property type="match status" value="1"/>
</dbReference>
<feature type="region of interest" description="Disordered" evidence="5">
    <location>
        <begin position="110"/>
        <end position="135"/>
    </location>
</feature>
<organism evidence="6 7">
    <name type="scientific">Ophiocordyceps australis</name>
    <dbReference type="NCBI Taxonomy" id="1399860"/>
    <lineage>
        <taxon>Eukaryota</taxon>
        <taxon>Fungi</taxon>
        <taxon>Dikarya</taxon>
        <taxon>Ascomycota</taxon>
        <taxon>Pezizomycotina</taxon>
        <taxon>Sordariomycetes</taxon>
        <taxon>Hypocreomycetidae</taxon>
        <taxon>Hypocreales</taxon>
        <taxon>Ophiocordycipitaceae</taxon>
        <taxon>Ophiocordyceps</taxon>
    </lineage>
</organism>
<dbReference type="Pfam" id="PF02297">
    <property type="entry name" value="COX6B"/>
    <property type="match status" value="1"/>
</dbReference>
<dbReference type="Gene3D" id="1.10.10.140">
    <property type="entry name" value="Cytochrome c oxidase, subunit VIb"/>
    <property type="match status" value="1"/>
</dbReference>
<protein>
    <recommendedName>
        <fullName evidence="8">Cytochrome c oxidase subunit 6B-like protein new16</fullName>
    </recommendedName>
</protein>
<evidence type="ECO:0000256" key="3">
    <source>
        <dbReference type="ARBA" id="ARBA00023128"/>
    </source>
</evidence>
<dbReference type="OrthoDB" id="5545577at2759"/>
<evidence type="ECO:0000313" key="7">
    <source>
        <dbReference type="Proteomes" id="UP000224854"/>
    </source>
</evidence>
<feature type="compositionally biased region" description="Basic and acidic residues" evidence="5">
    <location>
        <begin position="118"/>
        <end position="135"/>
    </location>
</feature>
<dbReference type="InterPro" id="IPR048280">
    <property type="entry name" value="COX6B-like"/>
</dbReference>
<dbReference type="EMBL" id="NJEU01000179">
    <property type="protein sequence ID" value="PHH79643.1"/>
    <property type="molecule type" value="Genomic_DNA"/>
</dbReference>
<comment type="subcellular location">
    <subcellularLocation>
        <location evidence="1">Mitochondrion</location>
    </subcellularLocation>
</comment>
<evidence type="ECO:0000256" key="4">
    <source>
        <dbReference type="ARBA" id="ARBA00023157"/>
    </source>
</evidence>
<proteinExistence type="inferred from homology"/>
<gene>
    <name evidence="6" type="ORF">CDD82_2256</name>
</gene>
<evidence type="ECO:0000256" key="1">
    <source>
        <dbReference type="ARBA" id="ARBA00004173"/>
    </source>
</evidence>
<evidence type="ECO:0000256" key="5">
    <source>
        <dbReference type="SAM" id="MobiDB-lite"/>
    </source>
</evidence>
<evidence type="ECO:0000256" key="2">
    <source>
        <dbReference type="ARBA" id="ARBA00006425"/>
    </source>
</evidence>
<dbReference type="AlphaFoldDB" id="A0A2C5ZIE4"/>
<dbReference type="InterPro" id="IPR036549">
    <property type="entry name" value="CX6/COA6-like_sf"/>
</dbReference>
<keyword evidence="4" id="KW-1015">Disulfide bond</keyword>
<accession>A0A2C5ZIE4</accession>
<evidence type="ECO:0000313" key="6">
    <source>
        <dbReference type="EMBL" id="PHH79643.1"/>
    </source>
</evidence>
<comment type="caution">
    <text evidence="6">The sequence shown here is derived from an EMBL/GenBank/DDBJ whole genome shotgun (WGS) entry which is preliminary data.</text>
</comment>
<dbReference type="GO" id="GO:0033617">
    <property type="term" value="P:mitochondrial respiratory chain complex IV assembly"/>
    <property type="evidence" value="ECO:0007669"/>
    <property type="project" value="TreeGrafter"/>
</dbReference>
<reference evidence="6 7" key="1">
    <citation type="submission" date="2017-06" db="EMBL/GenBank/DDBJ databases">
        <title>Ant-infecting Ophiocordyceps genomes reveal a high diversity of potential behavioral manipulation genes and a possible major role for enterotoxins.</title>
        <authorList>
            <person name="De Bekker C."/>
            <person name="Evans H.C."/>
            <person name="Brachmann A."/>
            <person name="Hughes D.P."/>
        </authorList>
    </citation>
    <scope>NUCLEOTIDE SEQUENCE [LARGE SCALE GENOMIC DNA]</scope>
    <source>
        <strain evidence="6 7">1348a</strain>
    </source>
</reference>
<keyword evidence="3" id="KW-0496">Mitochondrion</keyword>
<dbReference type="Proteomes" id="UP000224854">
    <property type="component" value="Unassembled WGS sequence"/>
</dbReference>
<comment type="similarity">
    <text evidence="2">Belongs to the cytochrome c oxidase subunit 6B family.</text>
</comment>
<evidence type="ECO:0008006" key="8">
    <source>
        <dbReference type="Google" id="ProtNLM"/>
    </source>
</evidence>
<keyword evidence="7" id="KW-1185">Reference proteome</keyword>
<sequence>MPWWWPFSSSDARADAIRSGAAIPTRDERQRCWAARDALFACLDAHNILNTTTPAGSAAARTACPAENSAFERDCSAAWVTYFRQWRVADAKKKKMLDELHKEGAQELNMTTSFAPEAKSKDDIKAMLESKRRSS</sequence>
<name>A0A2C5ZIE4_9HYPO</name>
<dbReference type="SUPFAM" id="SSF47694">
    <property type="entry name" value="Cytochrome c oxidase subunit h"/>
    <property type="match status" value="1"/>
</dbReference>
<dbReference type="GO" id="GO:0005758">
    <property type="term" value="C:mitochondrial intermembrane space"/>
    <property type="evidence" value="ECO:0007669"/>
    <property type="project" value="TreeGrafter"/>
</dbReference>
<dbReference type="InterPro" id="IPR048281">
    <property type="entry name" value="COA6_fun"/>
</dbReference>
<dbReference type="PANTHER" id="PTHR47677">
    <property type="entry name" value="CYTOCHROME C OXIDASE ASSEMBLY FACTOR 6"/>
    <property type="match status" value="1"/>
</dbReference>